<evidence type="ECO:0000256" key="8">
    <source>
        <dbReference type="ARBA" id="ARBA00022840"/>
    </source>
</evidence>
<evidence type="ECO:0000256" key="12">
    <source>
        <dbReference type="PROSITE-ProRule" id="PRU10141"/>
    </source>
</evidence>
<dbReference type="Gene3D" id="1.10.510.10">
    <property type="entry name" value="Transferase(Phosphotransferase) domain 1"/>
    <property type="match status" value="1"/>
</dbReference>
<dbReference type="InterPro" id="IPR045874">
    <property type="entry name" value="LRK10/LRL21-25-like"/>
</dbReference>
<evidence type="ECO:0000256" key="14">
    <source>
        <dbReference type="SAM" id="SignalP"/>
    </source>
</evidence>
<evidence type="ECO:0000256" key="9">
    <source>
        <dbReference type="ARBA" id="ARBA00022989"/>
    </source>
</evidence>
<dbReference type="GO" id="GO:0004674">
    <property type="term" value="F:protein serine/threonine kinase activity"/>
    <property type="evidence" value="ECO:0007669"/>
    <property type="project" value="UniProtKB-KW"/>
</dbReference>
<dbReference type="InterPro" id="IPR017441">
    <property type="entry name" value="Protein_kinase_ATP_BS"/>
</dbReference>
<dbReference type="InterPro" id="IPR008271">
    <property type="entry name" value="Ser/Thr_kinase_AS"/>
</dbReference>
<feature type="domain" description="LysM" evidence="16">
    <location>
        <begin position="37"/>
        <end position="83"/>
    </location>
</feature>
<comment type="subcellular location">
    <subcellularLocation>
        <location evidence="1">Membrane</location>
        <topology evidence="1">Single-pass type I membrane protein</topology>
    </subcellularLocation>
</comment>
<dbReference type="InterPro" id="IPR018392">
    <property type="entry name" value="LysM"/>
</dbReference>
<feature type="binding site" evidence="12">
    <location>
        <position position="332"/>
    </location>
    <ligand>
        <name>ATP</name>
        <dbReference type="ChEBI" id="CHEBI:30616"/>
    </ligand>
</feature>
<protein>
    <recommendedName>
        <fullName evidence="19">Protein kinase domain-containing protein</fullName>
    </recommendedName>
</protein>
<evidence type="ECO:0000256" key="7">
    <source>
        <dbReference type="ARBA" id="ARBA00022777"/>
    </source>
</evidence>
<dbReference type="SUPFAM" id="SSF56112">
    <property type="entry name" value="Protein kinase-like (PK-like)"/>
    <property type="match status" value="1"/>
</dbReference>
<organism evidence="17 18">
    <name type="scientific">Urochloa decumbens</name>
    <dbReference type="NCBI Taxonomy" id="240449"/>
    <lineage>
        <taxon>Eukaryota</taxon>
        <taxon>Viridiplantae</taxon>
        <taxon>Streptophyta</taxon>
        <taxon>Embryophyta</taxon>
        <taxon>Tracheophyta</taxon>
        <taxon>Spermatophyta</taxon>
        <taxon>Magnoliopsida</taxon>
        <taxon>Liliopsida</taxon>
        <taxon>Poales</taxon>
        <taxon>Poaceae</taxon>
        <taxon>PACMAD clade</taxon>
        <taxon>Panicoideae</taxon>
        <taxon>Panicodae</taxon>
        <taxon>Paniceae</taxon>
        <taxon>Melinidinae</taxon>
        <taxon>Urochloa</taxon>
    </lineage>
</organism>
<dbReference type="PROSITE" id="PS50011">
    <property type="entry name" value="PROTEIN_KINASE_DOM"/>
    <property type="match status" value="1"/>
</dbReference>
<keyword evidence="9 13" id="KW-1133">Transmembrane helix</keyword>
<evidence type="ECO:0000256" key="4">
    <source>
        <dbReference type="ARBA" id="ARBA00022692"/>
    </source>
</evidence>
<feature type="chain" id="PRO_5044804976" description="Protein kinase domain-containing protein" evidence="14">
    <location>
        <begin position="24"/>
        <end position="583"/>
    </location>
</feature>
<keyword evidence="18" id="KW-1185">Reference proteome</keyword>
<evidence type="ECO:0000256" key="1">
    <source>
        <dbReference type="ARBA" id="ARBA00004479"/>
    </source>
</evidence>
<feature type="domain" description="Protein kinase" evidence="15">
    <location>
        <begin position="304"/>
        <end position="574"/>
    </location>
</feature>
<evidence type="ECO:0000256" key="5">
    <source>
        <dbReference type="ARBA" id="ARBA00022729"/>
    </source>
</evidence>
<dbReference type="InterPro" id="IPR000719">
    <property type="entry name" value="Prot_kinase_dom"/>
</dbReference>
<dbReference type="PROSITE" id="PS51782">
    <property type="entry name" value="LYSM"/>
    <property type="match status" value="1"/>
</dbReference>
<dbReference type="CDD" id="cd00118">
    <property type="entry name" value="LysM"/>
    <property type="match status" value="1"/>
</dbReference>
<dbReference type="PROSITE" id="PS00107">
    <property type="entry name" value="PROTEIN_KINASE_ATP"/>
    <property type="match status" value="1"/>
</dbReference>
<dbReference type="Proteomes" id="UP001497457">
    <property type="component" value="Chromosome 20rd"/>
</dbReference>
<evidence type="ECO:0000256" key="2">
    <source>
        <dbReference type="ARBA" id="ARBA00022527"/>
    </source>
</evidence>
<keyword evidence="11" id="KW-0325">Glycoprotein</keyword>
<evidence type="ECO:0000259" key="15">
    <source>
        <dbReference type="PROSITE" id="PS50011"/>
    </source>
</evidence>
<evidence type="ECO:0000256" key="10">
    <source>
        <dbReference type="ARBA" id="ARBA00023136"/>
    </source>
</evidence>
<keyword evidence="7" id="KW-0418">Kinase</keyword>
<dbReference type="FunFam" id="3.30.200.20:FF:000178">
    <property type="entry name" value="serine/threonine-protein kinase PBS1-like"/>
    <property type="match status" value="1"/>
</dbReference>
<dbReference type="SMART" id="SM00220">
    <property type="entry name" value="S_TKc"/>
    <property type="match status" value="1"/>
</dbReference>
<dbReference type="AlphaFoldDB" id="A0ABC9AAP9"/>
<keyword evidence="10 13" id="KW-0472">Membrane</keyword>
<dbReference type="Gene3D" id="3.30.200.20">
    <property type="entry name" value="Phosphorylase Kinase, domain 1"/>
    <property type="match status" value="1"/>
</dbReference>
<evidence type="ECO:0000313" key="17">
    <source>
        <dbReference type="EMBL" id="CAL4974623.1"/>
    </source>
</evidence>
<evidence type="ECO:0000313" key="18">
    <source>
        <dbReference type="Proteomes" id="UP001497457"/>
    </source>
</evidence>
<dbReference type="PANTHER" id="PTHR27009">
    <property type="entry name" value="RUST RESISTANCE KINASE LR10-RELATED"/>
    <property type="match status" value="1"/>
</dbReference>
<evidence type="ECO:0000256" key="13">
    <source>
        <dbReference type="SAM" id="Phobius"/>
    </source>
</evidence>
<keyword evidence="5 14" id="KW-0732">Signal</keyword>
<gene>
    <name evidence="17" type="ORF">URODEC1_LOCUS52633</name>
</gene>
<dbReference type="Pfam" id="PF00069">
    <property type="entry name" value="Pkinase"/>
    <property type="match status" value="1"/>
</dbReference>
<keyword evidence="2" id="KW-0723">Serine/threonine-protein kinase</keyword>
<evidence type="ECO:0000256" key="11">
    <source>
        <dbReference type="ARBA" id="ARBA00023180"/>
    </source>
</evidence>
<evidence type="ECO:0000256" key="6">
    <source>
        <dbReference type="ARBA" id="ARBA00022741"/>
    </source>
</evidence>
<evidence type="ECO:0008006" key="19">
    <source>
        <dbReference type="Google" id="ProtNLM"/>
    </source>
</evidence>
<feature type="signal peptide" evidence="14">
    <location>
        <begin position="1"/>
        <end position="23"/>
    </location>
</feature>
<evidence type="ECO:0000259" key="16">
    <source>
        <dbReference type="PROSITE" id="PS51782"/>
    </source>
</evidence>
<name>A0ABC9AAP9_9POAL</name>
<keyword evidence="8 12" id="KW-0067">ATP-binding</keyword>
<keyword evidence="4 13" id="KW-0812">Transmembrane</keyword>
<feature type="transmembrane region" description="Helical" evidence="13">
    <location>
        <begin position="238"/>
        <end position="260"/>
    </location>
</feature>
<keyword evidence="3" id="KW-0808">Transferase</keyword>
<proteinExistence type="predicted"/>
<dbReference type="GO" id="GO:0005886">
    <property type="term" value="C:plasma membrane"/>
    <property type="evidence" value="ECO:0007669"/>
    <property type="project" value="UniProtKB-ARBA"/>
</dbReference>
<keyword evidence="6 12" id="KW-0547">Nucleotide-binding</keyword>
<reference evidence="17" key="1">
    <citation type="submission" date="2024-10" db="EMBL/GenBank/DDBJ databases">
        <authorList>
            <person name="Ryan C."/>
        </authorList>
    </citation>
    <scope>NUCLEOTIDE SEQUENCE [LARGE SCALE GENOMIC DNA]</scope>
</reference>
<dbReference type="FunFam" id="1.10.510.10:FF:000590">
    <property type="entry name" value="PR5-like receptor kinase"/>
    <property type="match status" value="1"/>
</dbReference>
<dbReference type="EMBL" id="OZ075130">
    <property type="protein sequence ID" value="CAL4974623.1"/>
    <property type="molecule type" value="Genomic_DNA"/>
</dbReference>
<dbReference type="InterPro" id="IPR011009">
    <property type="entry name" value="Kinase-like_dom_sf"/>
</dbReference>
<accession>A0ABC9AAP9</accession>
<sequence length="583" mass="64094">MMPQPLLMLRLLLLAAAASAATAAGDGCTTGCDLALGSYNIAPGQNLTYIAGLFGVDDYRKLEANNPLMPNLDYLVVGQRLTVSFPCRCLALPTAPFSTYLAGSFPYKVAPGDTYSSIAANFNNLTTAAWLQATNSKLLDGGTVNVIVNCSCGYPGVPPDYKLFLTYPLHDGETLETINEMYNFPLQSDMDSRIVYIPLIGGSAIAPQPPPAGPWRNKRGSAIAPPPPPAGPWRNKTVIIASTSSIFGVSVIIISLFVWYKKYYGMLPWQRGSRSAPRIESFLQKQGTSHPKRYSYSEVRRMTTSFAHKLGQGGYGAVYRGNLLDGREIAVKMLKDTEGDGEEFMNEVASISRTSHVNIVTLLGFCLQGSKRALLYEYMPNGSLERYTFGSNLRWDKLFDIVIGIARGLEYLHTGCSTRIVHFDIKPQNILLDQDFLPKISDFGLAKLCQQKESKISIVGARGTIGYIAPEVFSRNYGAVGSKADVYSYGMVVLEMVGARKQIDVSTDSSSKYFPQWLYDNFDQFCGATTCEIGSDTTELVRKMITVALWCIQFIPADRPSMSKVLEMLESNTMDLQLPPKAF</sequence>
<evidence type="ECO:0000256" key="3">
    <source>
        <dbReference type="ARBA" id="ARBA00022679"/>
    </source>
</evidence>
<dbReference type="Pfam" id="PF01476">
    <property type="entry name" value="LysM"/>
    <property type="match status" value="1"/>
</dbReference>
<dbReference type="PROSITE" id="PS00108">
    <property type="entry name" value="PROTEIN_KINASE_ST"/>
    <property type="match status" value="1"/>
</dbReference>
<dbReference type="GO" id="GO:0005524">
    <property type="term" value="F:ATP binding"/>
    <property type="evidence" value="ECO:0007669"/>
    <property type="project" value="UniProtKB-UniRule"/>
</dbReference>